<dbReference type="CDD" id="cd03401">
    <property type="entry name" value="SPFH_prohibitin"/>
    <property type="match status" value="1"/>
</dbReference>
<dbReference type="PRINTS" id="PR00679">
    <property type="entry name" value="PROHIBITIN"/>
</dbReference>
<proteinExistence type="predicted"/>
<gene>
    <name evidence="3" type="ORF">J0M35_20320</name>
</gene>
<evidence type="ECO:0000313" key="4">
    <source>
        <dbReference type="Proteomes" id="UP000664277"/>
    </source>
</evidence>
<reference evidence="3" key="1">
    <citation type="submission" date="2021-02" db="EMBL/GenBank/DDBJ databases">
        <title>Genome-Resolved Metagenomics of a Microbial Community Performing Photosynthetic Biological Nutrient Removal.</title>
        <authorList>
            <person name="Mcdaniel E.A."/>
        </authorList>
    </citation>
    <scope>NUCLEOTIDE SEQUENCE</scope>
    <source>
        <strain evidence="3">UWPOB_OBS1</strain>
    </source>
</reference>
<dbReference type="InterPro" id="IPR000163">
    <property type="entry name" value="Prohibitin"/>
</dbReference>
<accession>A0A8J7TN08</accession>
<dbReference type="GO" id="GO:0016020">
    <property type="term" value="C:membrane"/>
    <property type="evidence" value="ECO:0007669"/>
    <property type="project" value="InterPro"/>
</dbReference>
<organism evidence="3 4">
    <name type="scientific">Candidatus Obscuribacter phosphatis</name>
    <dbReference type="NCBI Taxonomy" id="1906157"/>
    <lineage>
        <taxon>Bacteria</taxon>
        <taxon>Bacillati</taxon>
        <taxon>Candidatus Melainabacteria</taxon>
        <taxon>Candidatus Obscuribacterales</taxon>
        <taxon>Candidatus Obscuribacteraceae</taxon>
        <taxon>Candidatus Obscuribacter</taxon>
    </lineage>
</organism>
<evidence type="ECO:0000256" key="1">
    <source>
        <dbReference type="SAM" id="MobiDB-lite"/>
    </source>
</evidence>
<feature type="region of interest" description="Disordered" evidence="1">
    <location>
        <begin position="1"/>
        <end position="20"/>
    </location>
</feature>
<dbReference type="Pfam" id="PF01145">
    <property type="entry name" value="Band_7"/>
    <property type="match status" value="1"/>
</dbReference>
<dbReference type="SMART" id="SM00244">
    <property type="entry name" value="PHB"/>
    <property type="match status" value="1"/>
</dbReference>
<comment type="caution">
    <text evidence="3">The sequence shown here is derived from an EMBL/GenBank/DDBJ whole genome shotgun (WGS) entry which is preliminary data.</text>
</comment>
<sequence length="307" mass="33700">MKFPFSRGGNADRPNQSGNPENPRFPIFAYAKWLLVLIPVAFLAWNSFKVVPRGYVGSKSTFGVLDPQPLMPGFNLMNPLSSVELHNILVTPHKATARSGSHDLQKVTTVVTVSYNLVDSQVPVFYREYLNIDNFREAVLDPAIQESVKAVTAHFTATDLVKRRDTVRDEIEAAIRGLVQQALASKGAAGAVQVGRVTLDNLEFTPKFAAAIEAKVKAGQDAERARNDGAKMIAEADGEAQSIRARAEAEAYQTVELAKKEADAIRREAAALRDNPDLVELTAIGKWKGKLPRYNGNMPMPMINDKQ</sequence>
<dbReference type="Proteomes" id="UP000664277">
    <property type="component" value="Unassembled WGS sequence"/>
</dbReference>
<dbReference type="EMBL" id="JAFLCK010000050">
    <property type="protein sequence ID" value="MBN8662725.1"/>
    <property type="molecule type" value="Genomic_DNA"/>
</dbReference>
<evidence type="ECO:0000259" key="2">
    <source>
        <dbReference type="SMART" id="SM00244"/>
    </source>
</evidence>
<dbReference type="InterPro" id="IPR001107">
    <property type="entry name" value="Band_7"/>
</dbReference>
<name>A0A8J7TN08_9BACT</name>
<protein>
    <submittedName>
        <fullName evidence="3">Prohibitin family protein</fullName>
    </submittedName>
</protein>
<dbReference type="Gene3D" id="3.30.479.30">
    <property type="entry name" value="Band 7 domain"/>
    <property type="match status" value="1"/>
</dbReference>
<dbReference type="PANTHER" id="PTHR23222">
    <property type="entry name" value="PROHIBITIN"/>
    <property type="match status" value="1"/>
</dbReference>
<evidence type="ECO:0000313" key="3">
    <source>
        <dbReference type="EMBL" id="MBN8662725.1"/>
    </source>
</evidence>
<dbReference type="AlphaFoldDB" id="A0A8J7TN08"/>
<dbReference type="PANTHER" id="PTHR23222:SF0">
    <property type="entry name" value="PROHIBITIN 1"/>
    <property type="match status" value="1"/>
</dbReference>
<dbReference type="InterPro" id="IPR036013">
    <property type="entry name" value="Band_7/SPFH_dom_sf"/>
</dbReference>
<feature type="domain" description="Band 7" evidence="2">
    <location>
        <begin position="46"/>
        <end position="216"/>
    </location>
</feature>